<evidence type="ECO:0000313" key="1">
    <source>
        <dbReference type="EMBL" id="JAI07268.1"/>
    </source>
</evidence>
<organism evidence="1">
    <name type="scientific">Anguilla anguilla</name>
    <name type="common">European freshwater eel</name>
    <name type="synonym">Muraena anguilla</name>
    <dbReference type="NCBI Taxonomy" id="7936"/>
    <lineage>
        <taxon>Eukaryota</taxon>
        <taxon>Metazoa</taxon>
        <taxon>Chordata</taxon>
        <taxon>Craniata</taxon>
        <taxon>Vertebrata</taxon>
        <taxon>Euteleostomi</taxon>
        <taxon>Actinopterygii</taxon>
        <taxon>Neopterygii</taxon>
        <taxon>Teleostei</taxon>
        <taxon>Anguilliformes</taxon>
        <taxon>Anguillidae</taxon>
        <taxon>Anguilla</taxon>
    </lineage>
</organism>
<accession>A0A0E9XX31</accession>
<dbReference type="EMBL" id="GBXM01001310">
    <property type="protein sequence ID" value="JAI07268.1"/>
    <property type="molecule type" value="Transcribed_RNA"/>
</dbReference>
<protein>
    <submittedName>
        <fullName evidence="1">Uncharacterized protein</fullName>
    </submittedName>
</protein>
<proteinExistence type="predicted"/>
<sequence length="20" mass="2223">MVLLTIVSMLQKIHPTALLT</sequence>
<reference evidence="1" key="2">
    <citation type="journal article" date="2015" name="Fish Shellfish Immunol.">
        <title>Early steps in the European eel (Anguilla anguilla)-Vibrio vulnificus interaction in the gills: Role of the RtxA13 toxin.</title>
        <authorList>
            <person name="Callol A."/>
            <person name="Pajuelo D."/>
            <person name="Ebbesson L."/>
            <person name="Teles M."/>
            <person name="MacKenzie S."/>
            <person name="Amaro C."/>
        </authorList>
    </citation>
    <scope>NUCLEOTIDE SEQUENCE</scope>
</reference>
<reference evidence="1" key="1">
    <citation type="submission" date="2014-11" db="EMBL/GenBank/DDBJ databases">
        <authorList>
            <person name="Amaro Gonzalez C."/>
        </authorList>
    </citation>
    <scope>NUCLEOTIDE SEQUENCE</scope>
</reference>
<dbReference type="AlphaFoldDB" id="A0A0E9XX31"/>
<name>A0A0E9XX31_ANGAN</name>